<keyword evidence="3 6" id="KW-0833">Ubl conjugation pathway</keyword>
<dbReference type="EC" id="3.4.19.12" evidence="6"/>
<comment type="catalytic activity">
    <reaction evidence="1 6">
        <text>Thiol-dependent hydrolysis of ester, thioester, amide, peptide and isopeptide bonds formed by the C-terminal Gly of ubiquitin (a 76-residue protein attached to proteins as an intracellular targeting signal).</text>
        <dbReference type="EC" id="3.4.19.12"/>
    </reaction>
</comment>
<dbReference type="Gene3D" id="3.90.70.10">
    <property type="entry name" value="Cysteine proteinases"/>
    <property type="match status" value="1"/>
</dbReference>
<dbReference type="InterPro" id="IPR045578">
    <property type="entry name" value="USP47_C"/>
</dbReference>
<keyword evidence="4 6" id="KW-0378">Hydrolase</keyword>
<reference evidence="9 10" key="1">
    <citation type="submission" date="2016-11" db="EMBL/GenBank/DDBJ databases">
        <title>The macronuclear genome of Stentor coeruleus: a giant cell with tiny introns.</title>
        <authorList>
            <person name="Slabodnick M."/>
            <person name="Ruby J.G."/>
            <person name="Reiff S.B."/>
            <person name="Swart E.C."/>
            <person name="Gosai S."/>
            <person name="Prabakaran S."/>
            <person name="Witkowska E."/>
            <person name="Larue G.E."/>
            <person name="Fisher S."/>
            <person name="Freeman R.M."/>
            <person name="Gunawardena J."/>
            <person name="Chu W."/>
            <person name="Stover N.A."/>
            <person name="Gregory B.D."/>
            <person name="Nowacki M."/>
            <person name="Derisi J."/>
            <person name="Roy S.W."/>
            <person name="Marshall W.F."/>
            <person name="Sood P."/>
        </authorList>
    </citation>
    <scope>NUCLEOTIDE SEQUENCE [LARGE SCALE GENOMIC DNA]</scope>
    <source>
        <strain evidence="9">WM001</strain>
    </source>
</reference>
<evidence type="ECO:0000256" key="5">
    <source>
        <dbReference type="ARBA" id="ARBA00022807"/>
    </source>
</evidence>
<evidence type="ECO:0000256" key="6">
    <source>
        <dbReference type="RuleBase" id="RU366025"/>
    </source>
</evidence>
<evidence type="ECO:0000259" key="8">
    <source>
        <dbReference type="PROSITE" id="PS50235"/>
    </source>
</evidence>
<dbReference type="InterPro" id="IPR038765">
    <property type="entry name" value="Papain-like_cys_pep_sf"/>
</dbReference>
<evidence type="ECO:0000256" key="2">
    <source>
        <dbReference type="ARBA" id="ARBA00022670"/>
    </source>
</evidence>
<dbReference type="Pfam" id="PF19718">
    <property type="entry name" value="USP47_C"/>
    <property type="match status" value="1"/>
</dbReference>
<feature type="compositionally biased region" description="Basic and acidic residues" evidence="7">
    <location>
        <begin position="984"/>
        <end position="995"/>
    </location>
</feature>
<evidence type="ECO:0000256" key="1">
    <source>
        <dbReference type="ARBA" id="ARBA00000707"/>
    </source>
</evidence>
<keyword evidence="10" id="KW-1185">Reference proteome</keyword>
<dbReference type="InterPro" id="IPR001394">
    <property type="entry name" value="Peptidase_C19_UCH"/>
</dbReference>
<dbReference type="Gene3D" id="3.10.20.90">
    <property type="entry name" value="Phosphatidylinositol 3-kinase Catalytic Subunit, Chain A, domain 1"/>
    <property type="match status" value="1"/>
</dbReference>
<evidence type="ECO:0000313" key="9">
    <source>
        <dbReference type="EMBL" id="OMJ88249.1"/>
    </source>
</evidence>
<accession>A0A1R2CGU9</accession>
<evidence type="ECO:0000256" key="4">
    <source>
        <dbReference type="ARBA" id="ARBA00022801"/>
    </source>
</evidence>
<name>A0A1R2CGU9_9CILI</name>
<protein>
    <recommendedName>
        <fullName evidence="6">Ubiquitin carboxyl-terminal hydrolase</fullName>
        <ecNumber evidence="6">3.4.19.12</ecNumber>
    </recommendedName>
</protein>
<dbReference type="SUPFAM" id="SSF54001">
    <property type="entry name" value="Cysteine proteinases"/>
    <property type="match status" value="1"/>
</dbReference>
<keyword evidence="2 6" id="KW-0645">Protease</keyword>
<gene>
    <name evidence="9" type="ORF">SteCoe_9832</name>
</gene>
<sequence length="995" mass="115668">MSGYFSSSTSNKKQVKQDYIGLSNQGATCYMNSLLQTLYMTPDFRIEIYKWFYEPDKHGDPSDSIPMQLQLLFSKLQIADSEYVETTGLTKSFQWDLRESFQQHDVQEFCRVLFDAIEQSVEGTSQSNVINELYQGTYIDYVKCLKCNQESCREDKFLDISLAVRNDFEKIYNKSVEMALENFIKHEELTGDNQYFCEACKGKNDAIKGLKFKSLPKILVLQLKRFDLDMTTMQRMKLNDKVTFPEILNMNPYISKSDIDNTKERNLLSIDRTKEFSDGENSYLIQSSDKKPIYLENKFRKKISGDNSYFLRSQKESVIQKYLKGGKNVYELFSILIHSGSALGGHYYAYIKSFENFKWYCFNDSIVTEISHEEIPKVFGGSTYSSGYYTTCSSNAYLLVYRRVESDNLMKIEKTTVPAYIIEMMETEKHKKNQELLEKEEKFKLMKIKTVYKGMDKYVEIKKDSKIKEFLEKAVAAFELQDVDKENIRLRGYSTYYDTFQETFEDEKTVDESGVYGHKVLALEVKNSDEEFLPYDSTKLVLKAHLWKDGLDTYTKLTSSPKNVIIEKRETIKKLMSVVQETFSIKIEKQLIVRKSLNGIPEIVTTSNYFGQCLSYAKIYEGSVLFVEENSGGPSKWMMFLEEEQGKITIKFNSPGEKESMHISEMFKNSIMIDSQRTVLDLKTEISLFLNINIDEFIMKKSSTYGGEIKDLSQKLVQATLFNNSNVYIEIGRPSKPDELRVCFQIALPPRCKDSDGSVYSIDNLLEMPININSKISKIKDLLCEELQSRFPTMEVTSANMRFRYNSHTIMGKILNNKEILKDLKASDRVSVCVQLLQSPEKPLEINDIIVYVKIWYPATWELSGAYELIINKNLKNHDLGSKISEITGLDHLHLEVTSISFAYNYQRIDLLNENFIRTFKNHIPFSNKPLFLNSNDTLLVVKDYRENTRPMIQEEKEKYLFKNTIKAQHKEKSMKITVKKVQHKDESKENQHEI</sequence>
<dbReference type="InterPro" id="IPR028889">
    <property type="entry name" value="USP"/>
</dbReference>
<dbReference type="EMBL" id="MPUH01000155">
    <property type="protein sequence ID" value="OMJ88249.1"/>
    <property type="molecule type" value="Genomic_DNA"/>
</dbReference>
<evidence type="ECO:0000256" key="3">
    <source>
        <dbReference type="ARBA" id="ARBA00022786"/>
    </source>
</evidence>
<dbReference type="PROSITE" id="PS50235">
    <property type="entry name" value="USP_3"/>
    <property type="match status" value="1"/>
</dbReference>
<dbReference type="OrthoDB" id="289038at2759"/>
<dbReference type="GO" id="GO:0005634">
    <property type="term" value="C:nucleus"/>
    <property type="evidence" value="ECO:0007669"/>
    <property type="project" value="TreeGrafter"/>
</dbReference>
<dbReference type="Proteomes" id="UP000187209">
    <property type="component" value="Unassembled WGS sequence"/>
</dbReference>
<evidence type="ECO:0000256" key="7">
    <source>
        <dbReference type="SAM" id="MobiDB-lite"/>
    </source>
</evidence>
<dbReference type="AlphaFoldDB" id="A0A1R2CGU9"/>
<proteinExistence type="inferred from homology"/>
<comment type="caution">
    <text evidence="9">The sequence shown here is derived from an EMBL/GenBank/DDBJ whole genome shotgun (WGS) entry which is preliminary data.</text>
</comment>
<feature type="region of interest" description="Disordered" evidence="7">
    <location>
        <begin position="973"/>
        <end position="995"/>
    </location>
</feature>
<dbReference type="GO" id="GO:0006508">
    <property type="term" value="P:proteolysis"/>
    <property type="evidence" value="ECO:0007669"/>
    <property type="project" value="UniProtKB-KW"/>
</dbReference>
<dbReference type="Pfam" id="PF00443">
    <property type="entry name" value="UCH"/>
    <property type="match status" value="1"/>
</dbReference>
<dbReference type="PROSITE" id="PS00972">
    <property type="entry name" value="USP_1"/>
    <property type="match status" value="1"/>
</dbReference>
<dbReference type="InterPro" id="IPR018200">
    <property type="entry name" value="USP_CS"/>
</dbReference>
<dbReference type="GO" id="GO:0016579">
    <property type="term" value="P:protein deubiquitination"/>
    <property type="evidence" value="ECO:0007669"/>
    <property type="project" value="InterPro"/>
</dbReference>
<dbReference type="PANTHER" id="PTHR24006:SF702">
    <property type="entry name" value="UBIQUITIN CARBOXYL-TERMINAL HYDROLASE 47"/>
    <property type="match status" value="1"/>
</dbReference>
<dbReference type="PROSITE" id="PS00973">
    <property type="entry name" value="USP_2"/>
    <property type="match status" value="1"/>
</dbReference>
<comment type="similarity">
    <text evidence="6">Belongs to the peptidase C19 family.</text>
</comment>
<dbReference type="PANTHER" id="PTHR24006">
    <property type="entry name" value="UBIQUITIN CARBOXYL-TERMINAL HYDROLASE"/>
    <property type="match status" value="1"/>
</dbReference>
<evidence type="ECO:0000313" key="10">
    <source>
        <dbReference type="Proteomes" id="UP000187209"/>
    </source>
</evidence>
<dbReference type="InterPro" id="IPR050164">
    <property type="entry name" value="Peptidase_C19"/>
</dbReference>
<dbReference type="GO" id="GO:0004843">
    <property type="term" value="F:cysteine-type deubiquitinase activity"/>
    <property type="evidence" value="ECO:0007669"/>
    <property type="project" value="UniProtKB-UniRule"/>
</dbReference>
<organism evidence="9 10">
    <name type="scientific">Stentor coeruleus</name>
    <dbReference type="NCBI Taxonomy" id="5963"/>
    <lineage>
        <taxon>Eukaryota</taxon>
        <taxon>Sar</taxon>
        <taxon>Alveolata</taxon>
        <taxon>Ciliophora</taxon>
        <taxon>Postciliodesmatophora</taxon>
        <taxon>Heterotrichea</taxon>
        <taxon>Heterotrichida</taxon>
        <taxon>Stentoridae</taxon>
        <taxon>Stentor</taxon>
    </lineage>
</organism>
<feature type="domain" description="USP" evidence="8">
    <location>
        <begin position="20"/>
        <end position="404"/>
    </location>
</feature>
<dbReference type="GO" id="GO:0005829">
    <property type="term" value="C:cytosol"/>
    <property type="evidence" value="ECO:0007669"/>
    <property type="project" value="TreeGrafter"/>
</dbReference>
<keyword evidence="5 6" id="KW-0788">Thiol protease</keyword>